<proteinExistence type="predicted"/>
<protein>
    <submittedName>
        <fullName evidence="1">Uncharacterized protein</fullName>
    </submittedName>
</protein>
<gene>
    <name evidence="1" type="ORF">EIG99_11575</name>
</gene>
<comment type="caution">
    <text evidence="1">The sequence shown here is derived from an EMBL/GenBank/DDBJ whole genome shotgun (WGS) entry which is preliminary data.</text>
</comment>
<name>A0A4Q7CRG4_9STAP</name>
<accession>A0A4Q7CRG4</accession>
<dbReference type="RefSeq" id="WP_130135750.1">
    <property type="nucleotide sequence ID" value="NZ_RQTE01000279.1"/>
</dbReference>
<evidence type="ECO:0000313" key="2">
    <source>
        <dbReference type="Proteomes" id="UP000293854"/>
    </source>
</evidence>
<dbReference type="AlphaFoldDB" id="A0A4Q7CRG4"/>
<dbReference type="EMBL" id="RQTE01000279">
    <property type="protein sequence ID" value="RZI00421.1"/>
    <property type="molecule type" value="Genomic_DNA"/>
</dbReference>
<sequence>MITAIRYKGDRAKVTENGEDLMILASSSNLPVELADVDNELNITSDFEEGEIETQAVKKIKFNKNSCVMMNGDVNFIFASSQRENREFIIKENHTLIHAWKSGDNVKDKAFEQIKNNKVESVDVYVKNAEGKDNRVSNMGEIVAVSINLNNA</sequence>
<reference evidence="1 2" key="1">
    <citation type="submission" date="2018-11" db="EMBL/GenBank/DDBJ databases">
        <title>Genomic profiling of Staphylococcus species from a Poultry farm system in KwaZulu-Natal, South Africa.</title>
        <authorList>
            <person name="Amoako D.G."/>
            <person name="Somboro A.M."/>
            <person name="Abia A.L.K."/>
            <person name="Bester L.A."/>
            <person name="Essack S.Y."/>
        </authorList>
    </citation>
    <scope>NUCLEOTIDE SEQUENCE [LARGE SCALE GENOMIC DNA]</scope>
    <source>
        <strain evidence="1 2">SA11</strain>
    </source>
</reference>
<dbReference type="Proteomes" id="UP000293854">
    <property type="component" value="Unassembled WGS sequence"/>
</dbReference>
<evidence type="ECO:0000313" key="1">
    <source>
        <dbReference type="EMBL" id="RZI00421.1"/>
    </source>
</evidence>
<organism evidence="1 2">
    <name type="scientific">Staphylococcus condimenti</name>
    <dbReference type="NCBI Taxonomy" id="70255"/>
    <lineage>
        <taxon>Bacteria</taxon>
        <taxon>Bacillati</taxon>
        <taxon>Bacillota</taxon>
        <taxon>Bacilli</taxon>
        <taxon>Bacillales</taxon>
        <taxon>Staphylococcaceae</taxon>
        <taxon>Staphylococcus</taxon>
    </lineage>
</organism>